<accession>A0A5N6JNK8</accession>
<protein>
    <submittedName>
        <fullName evidence="1">Uncharacterized protein</fullName>
    </submittedName>
</protein>
<name>A0A5N6JNK8_MONLA</name>
<reference evidence="1 2" key="1">
    <citation type="submission" date="2019-06" db="EMBL/GenBank/DDBJ databases">
        <title>Genome Sequence of the Brown Rot Fungal Pathogen Monilinia laxa.</title>
        <authorList>
            <person name="De Miccolis Angelini R.M."/>
            <person name="Landi L."/>
            <person name="Abate D."/>
            <person name="Pollastro S."/>
            <person name="Romanazzi G."/>
            <person name="Faretra F."/>
        </authorList>
    </citation>
    <scope>NUCLEOTIDE SEQUENCE [LARGE SCALE GENOMIC DNA]</scope>
    <source>
        <strain evidence="1 2">Mlax316</strain>
    </source>
</reference>
<dbReference type="Proteomes" id="UP000326757">
    <property type="component" value="Unassembled WGS sequence"/>
</dbReference>
<sequence length="211" mass="24186">MSSFLNNPKLLLGKIKHLKDSLHSTSANQKLMKRFQSFFETHKVSIPWNGEVSYGALPEDLINFSPVNTEGSELPQTLVVVYTITYLEGRTVENASLFVENSSVSKSESGVCFEMVKGELQDKIVHRIYDPEIQTAELVYGQYIRDDKTEIIMEHEYDNNFKYKTPTNVLKRHDPVVPLEGEELQRNDVALQQVIIKEIQVRGPKQHGIHR</sequence>
<proteinExistence type="predicted"/>
<evidence type="ECO:0000313" key="1">
    <source>
        <dbReference type="EMBL" id="KAB8288821.1"/>
    </source>
</evidence>
<gene>
    <name evidence="1" type="ORF">EYC80_010723</name>
</gene>
<dbReference type="EMBL" id="VIGI01000023">
    <property type="protein sequence ID" value="KAB8288821.1"/>
    <property type="molecule type" value="Genomic_DNA"/>
</dbReference>
<dbReference type="AlphaFoldDB" id="A0A5N6JNK8"/>
<comment type="caution">
    <text evidence="1">The sequence shown here is derived from an EMBL/GenBank/DDBJ whole genome shotgun (WGS) entry which is preliminary data.</text>
</comment>
<keyword evidence="2" id="KW-1185">Reference proteome</keyword>
<evidence type="ECO:0000313" key="2">
    <source>
        <dbReference type="Proteomes" id="UP000326757"/>
    </source>
</evidence>
<organism evidence="1 2">
    <name type="scientific">Monilinia laxa</name>
    <name type="common">Brown rot fungus</name>
    <name type="synonym">Sclerotinia laxa</name>
    <dbReference type="NCBI Taxonomy" id="61186"/>
    <lineage>
        <taxon>Eukaryota</taxon>
        <taxon>Fungi</taxon>
        <taxon>Dikarya</taxon>
        <taxon>Ascomycota</taxon>
        <taxon>Pezizomycotina</taxon>
        <taxon>Leotiomycetes</taxon>
        <taxon>Helotiales</taxon>
        <taxon>Sclerotiniaceae</taxon>
        <taxon>Monilinia</taxon>
    </lineage>
</organism>